<dbReference type="Gene3D" id="3.30.70.260">
    <property type="match status" value="1"/>
</dbReference>
<dbReference type="Pfam" id="PF01842">
    <property type="entry name" value="ACT"/>
    <property type="match status" value="1"/>
</dbReference>
<dbReference type="InterPro" id="IPR004810">
    <property type="entry name" value="PurU"/>
</dbReference>
<evidence type="ECO:0000313" key="6">
    <source>
        <dbReference type="EMBL" id="SDX36894.1"/>
    </source>
</evidence>
<dbReference type="AlphaFoldDB" id="A0A1H3B648"/>
<dbReference type="OrthoDB" id="9806170at2"/>
<dbReference type="InterPro" id="IPR041729">
    <property type="entry name" value="Formyl-FH4-Hydrolase_C"/>
</dbReference>
<dbReference type="EMBL" id="FNNJ01000005">
    <property type="protein sequence ID" value="SDX36894.1"/>
    <property type="molecule type" value="Genomic_DNA"/>
</dbReference>
<sequence length="284" mass="32940">MKRITILINCNDSKGIIASVTNFVSQQSGNIVYIDQYVDREEEMFFMRLECEFSVEVFNVEVFKNMFNEVIANKFEMNWQLHDGDSKPKMAVFVSKYSHCLYDILSRYNAGELDVEIPLIISNHPDLENIAKSFNIPYYCIKVTKDTKVEAENEQLRLLKEYNVDFIVLARYMQILSSKLIAEYPDHIINIHHSFLPAFPGAKPYHSAYKRGVKIIGATSHYVTEDLDEGPIIEQDITRVSHTHTIKDFILKGRDLEKIVLSRAIKLHTQRKVMVHNNKTVVFT</sequence>
<dbReference type="CDD" id="cd08648">
    <property type="entry name" value="FMT_core_Formyl-FH4-Hydrolase_C"/>
    <property type="match status" value="1"/>
</dbReference>
<comment type="function">
    <text evidence="3">Catalyzes the hydrolysis of 10-formyltetrahydrofolate (formyl-FH4) to formate and tetrahydrofolate (FH4).</text>
</comment>
<evidence type="ECO:0000313" key="7">
    <source>
        <dbReference type="Proteomes" id="UP000199595"/>
    </source>
</evidence>
<comment type="catalytic activity">
    <reaction evidence="3">
        <text>(6R)-10-formyltetrahydrofolate + H2O = (6S)-5,6,7,8-tetrahydrofolate + formate + H(+)</text>
        <dbReference type="Rhea" id="RHEA:19833"/>
        <dbReference type="ChEBI" id="CHEBI:15377"/>
        <dbReference type="ChEBI" id="CHEBI:15378"/>
        <dbReference type="ChEBI" id="CHEBI:15740"/>
        <dbReference type="ChEBI" id="CHEBI:57453"/>
        <dbReference type="ChEBI" id="CHEBI:195366"/>
        <dbReference type="EC" id="3.5.1.10"/>
    </reaction>
</comment>
<dbReference type="SUPFAM" id="SSF53328">
    <property type="entry name" value="Formyltransferase"/>
    <property type="match status" value="1"/>
</dbReference>
<dbReference type="Gene3D" id="3.40.50.170">
    <property type="entry name" value="Formyl transferase, N-terminal domain"/>
    <property type="match status" value="1"/>
</dbReference>
<organism evidence="6 7">
    <name type="scientific">Lutibacter oricola</name>
    <dbReference type="NCBI Taxonomy" id="762486"/>
    <lineage>
        <taxon>Bacteria</taxon>
        <taxon>Pseudomonadati</taxon>
        <taxon>Bacteroidota</taxon>
        <taxon>Flavobacteriia</taxon>
        <taxon>Flavobacteriales</taxon>
        <taxon>Flavobacteriaceae</taxon>
        <taxon>Lutibacter</taxon>
    </lineage>
</organism>
<dbReference type="PROSITE" id="PS51671">
    <property type="entry name" value="ACT"/>
    <property type="match status" value="1"/>
</dbReference>
<comment type="similarity">
    <text evidence="3">Belongs to the PurU family.</text>
</comment>
<dbReference type="GO" id="GO:0006730">
    <property type="term" value="P:one-carbon metabolic process"/>
    <property type="evidence" value="ECO:0007669"/>
    <property type="project" value="UniProtKB-KW"/>
</dbReference>
<dbReference type="PANTHER" id="PTHR42706:SF1">
    <property type="entry name" value="FORMYLTETRAHYDROFOLATE DEFORMYLASE 2, MITOCHONDRIAL"/>
    <property type="match status" value="1"/>
</dbReference>
<dbReference type="HAMAP" id="MF_01927">
    <property type="entry name" value="PurU"/>
    <property type="match status" value="1"/>
</dbReference>
<reference evidence="6 7" key="1">
    <citation type="submission" date="2016-10" db="EMBL/GenBank/DDBJ databases">
        <authorList>
            <person name="de Groot N.N."/>
        </authorList>
    </citation>
    <scope>NUCLEOTIDE SEQUENCE [LARGE SCALE GENOMIC DNA]</scope>
    <source>
        <strain evidence="6 7">DSM 24956</strain>
    </source>
</reference>
<proteinExistence type="inferred from homology"/>
<dbReference type="Pfam" id="PF00551">
    <property type="entry name" value="Formyl_trans_N"/>
    <property type="match status" value="1"/>
</dbReference>
<keyword evidence="2 3" id="KW-0378">Hydrolase</keyword>
<accession>A0A1H3B648</accession>
<dbReference type="NCBIfam" id="NF004684">
    <property type="entry name" value="PRK06027.1"/>
    <property type="match status" value="1"/>
</dbReference>
<keyword evidence="7" id="KW-1185">Reference proteome</keyword>
<comment type="pathway">
    <text evidence="3">Purine metabolism; IMP biosynthesis via de novo pathway; formate from 10-formyl-5,6,7,8-tetrahydrofolate: step 1/1.</text>
</comment>
<dbReference type="NCBIfam" id="TIGR00655">
    <property type="entry name" value="PurU"/>
    <property type="match status" value="1"/>
</dbReference>
<dbReference type="GO" id="GO:0008864">
    <property type="term" value="F:formyltetrahydrofolate deformylase activity"/>
    <property type="evidence" value="ECO:0007669"/>
    <property type="project" value="UniProtKB-UniRule"/>
</dbReference>
<feature type="active site" evidence="3">
    <location>
        <position position="228"/>
    </location>
</feature>
<dbReference type="InterPro" id="IPR044074">
    <property type="entry name" value="PurU_ACT"/>
</dbReference>
<dbReference type="PIRSF" id="PIRSF036480">
    <property type="entry name" value="FormyFH4_hydr"/>
    <property type="match status" value="1"/>
</dbReference>
<evidence type="ECO:0000256" key="2">
    <source>
        <dbReference type="ARBA" id="ARBA00022801"/>
    </source>
</evidence>
<gene>
    <name evidence="3" type="primary">purU</name>
    <name evidence="6" type="ORF">SAMN05444411_10520</name>
</gene>
<dbReference type="PANTHER" id="PTHR42706">
    <property type="entry name" value="FORMYLTETRAHYDROFOLATE DEFORMYLASE"/>
    <property type="match status" value="1"/>
</dbReference>
<evidence type="ECO:0000256" key="3">
    <source>
        <dbReference type="HAMAP-Rule" id="MF_01927"/>
    </source>
</evidence>
<dbReference type="PRINTS" id="PR01575">
    <property type="entry name" value="FFH4HYDRLASE"/>
</dbReference>
<evidence type="ECO:0000256" key="4">
    <source>
        <dbReference type="NCBIfam" id="TIGR00655"/>
    </source>
</evidence>
<evidence type="ECO:0000256" key="1">
    <source>
        <dbReference type="ARBA" id="ARBA00022563"/>
    </source>
</evidence>
<name>A0A1H3B648_9FLAO</name>
<dbReference type="GO" id="GO:0006189">
    <property type="term" value="P:'de novo' IMP biosynthetic process"/>
    <property type="evidence" value="ECO:0007669"/>
    <property type="project" value="UniProtKB-UniRule"/>
</dbReference>
<evidence type="ECO:0000259" key="5">
    <source>
        <dbReference type="PROSITE" id="PS51671"/>
    </source>
</evidence>
<dbReference type="UniPathway" id="UPA00074">
    <property type="reaction ID" value="UER00170"/>
</dbReference>
<dbReference type="InterPro" id="IPR045865">
    <property type="entry name" value="ACT-like_dom_sf"/>
</dbReference>
<feature type="domain" description="ACT" evidence="5">
    <location>
        <begin position="5"/>
        <end position="88"/>
    </location>
</feature>
<dbReference type="CDD" id="cd04875">
    <property type="entry name" value="ACT_F4HF-DF"/>
    <property type="match status" value="1"/>
</dbReference>
<dbReference type="Proteomes" id="UP000199595">
    <property type="component" value="Unassembled WGS sequence"/>
</dbReference>
<dbReference type="RefSeq" id="WP_090123170.1">
    <property type="nucleotide sequence ID" value="NZ_FNNJ01000005.1"/>
</dbReference>
<dbReference type="InterPro" id="IPR036477">
    <property type="entry name" value="Formyl_transf_N_sf"/>
</dbReference>
<dbReference type="STRING" id="762486.SAMN05444411_10520"/>
<keyword evidence="1 3" id="KW-0554">One-carbon metabolism</keyword>
<dbReference type="SUPFAM" id="SSF55021">
    <property type="entry name" value="ACT-like"/>
    <property type="match status" value="1"/>
</dbReference>
<keyword evidence="3" id="KW-0658">Purine biosynthesis</keyword>
<dbReference type="InterPro" id="IPR002912">
    <property type="entry name" value="ACT_dom"/>
</dbReference>
<dbReference type="InterPro" id="IPR002376">
    <property type="entry name" value="Formyl_transf_N"/>
</dbReference>
<protein>
    <recommendedName>
        <fullName evidence="3 4">Formyltetrahydrofolate deformylase</fullName>
        <ecNumber evidence="3 4">3.5.1.10</ecNumber>
    </recommendedName>
    <alternativeName>
        <fullName evidence="3">Formyl-FH(4) hydrolase</fullName>
    </alternativeName>
</protein>
<dbReference type="EC" id="3.5.1.10" evidence="3 4"/>